<dbReference type="EMBL" id="CP022022">
    <property type="protein sequence ID" value="ASF43694.1"/>
    <property type="molecule type" value="Genomic_DNA"/>
</dbReference>
<proteinExistence type="predicted"/>
<accession>A0A1Z4BQW0</accession>
<dbReference type="AlphaFoldDB" id="A0A1Z4BQW0"/>
<keyword evidence="2" id="KW-1185">Reference proteome</keyword>
<evidence type="ECO:0000313" key="1">
    <source>
        <dbReference type="EMBL" id="ASF43694.1"/>
    </source>
</evidence>
<gene>
    <name evidence="1" type="ORF">CBG49_11740</name>
</gene>
<name>A0A1Z4BQW0_9FLAO</name>
<evidence type="ECO:0000313" key="2">
    <source>
        <dbReference type="Proteomes" id="UP000197007"/>
    </source>
</evidence>
<dbReference type="KEGG" id="capn:CBG49_11740"/>
<dbReference type="RefSeq" id="WP_002682125.1">
    <property type="nucleotide sequence ID" value="NZ_CP022022.1"/>
</dbReference>
<protein>
    <submittedName>
        <fullName evidence="1">ABC transporter ATPase</fullName>
    </submittedName>
</protein>
<organism evidence="1 2">
    <name type="scientific">Capnocytophaga endodontalis</name>
    <dbReference type="NCBI Taxonomy" id="2708117"/>
    <lineage>
        <taxon>Bacteria</taxon>
        <taxon>Pseudomonadati</taxon>
        <taxon>Bacteroidota</taxon>
        <taxon>Flavobacteriia</taxon>
        <taxon>Flavobacteriales</taxon>
        <taxon>Flavobacteriaceae</taxon>
        <taxon>Capnocytophaga</taxon>
    </lineage>
</organism>
<reference evidence="2" key="1">
    <citation type="submission" date="2017-06" db="EMBL/GenBank/DDBJ databases">
        <title>Complete genome sequence of Capnocytophaga sp. KCOM 1579 (=ChDC OS43) isolated from a human refractory periapical abscess lesion.</title>
        <authorList>
            <person name="Kook J.-K."/>
            <person name="Park S.-N."/>
            <person name="Lim Y.K."/>
            <person name="Roh H."/>
        </authorList>
    </citation>
    <scope>NUCLEOTIDE SEQUENCE [LARGE SCALE GENOMIC DNA]</scope>
    <source>
        <strain evidence="2">ChDC OS43</strain>
    </source>
</reference>
<sequence>MYKEFKQLPDDARVWIYQCNRSFTEDEQAQLRTQLEDFISHWMVHGKELLSSFELRYNRFIVIGASPDAHGVGGCSLDVLARFIQDLEAQYNVTLLDRMNVSYRQGEHIAYKNLADFKKMVKDKAVSAQTIVFNNLVNTKIEYEENWEVPLEDSWHNRFL</sequence>
<dbReference type="Proteomes" id="UP000197007">
    <property type="component" value="Chromosome"/>
</dbReference>